<evidence type="ECO:0000313" key="3">
    <source>
        <dbReference type="EMBL" id="GAF69624.1"/>
    </source>
</evidence>
<dbReference type="Pfam" id="PF00534">
    <property type="entry name" value="Glycos_transf_1"/>
    <property type="match status" value="1"/>
</dbReference>
<sequence length="297" mass="34656">LPLTVAVHRLANNGNIKVVSWNHDSPYLYDSPPFDLKGAQWNILKEYNPKIYYITISEERRSQFQDLYGTKRIDIIPDGIDLLTFLNLSPNTIEMIREKRLLEAELLMVQPCRLHPRKNIELSIQVVKALQKKGVHTRLLLTGAYDPHEKETTEYYRKLRKLSEQLHIQRDILIAAEHFSESGKELTGDTIVMRDFYLIADVLFTPSLREGFGIPLLEAGMLKLPIVCSDIPPFREIGKENVQYFSLKDSPEQIADKILNFISNLKPHQMFRHIIRNYMWDDLYHHMLLPLLQKVIP</sequence>
<dbReference type="PANTHER" id="PTHR46401:SF2">
    <property type="entry name" value="GLYCOSYLTRANSFERASE WBBK-RELATED"/>
    <property type="match status" value="1"/>
</dbReference>
<dbReference type="SUPFAM" id="SSF53756">
    <property type="entry name" value="UDP-Glycosyltransferase/glycogen phosphorylase"/>
    <property type="match status" value="1"/>
</dbReference>
<evidence type="ECO:0000256" key="1">
    <source>
        <dbReference type="ARBA" id="ARBA00022679"/>
    </source>
</evidence>
<feature type="domain" description="Glycosyl transferase family 1" evidence="2">
    <location>
        <begin position="97"/>
        <end position="272"/>
    </location>
</feature>
<dbReference type="AlphaFoldDB" id="X0RLB8"/>
<keyword evidence="1" id="KW-0808">Transferase</keyword>
<dbReference type="Gene3D" id="3.40.50.2000">
    <property type="entry name" value="Glycogen Phosphorylase B"/>
    <property type="match status" value="1"/>
</dbReference>
<reference evidence="3" key="1">
    <citation type="journal article" date="2014" name="Front. Microbiol.">
        <title>High frequency of phylogenetically diverse reductive dehalogenase-homologous genes in deep subseafloor sedimentary metagenomes.</title>
        <authorList>
            <person name="Kawai M."/>
            <person name="Futagami T."/>
            <person name="Toyoda A."/>
            <person name="Takaki Y."/>
            <person name="Nishi S."/>
            <person name="Hori S."/>
            <person name="Arai W."/>
            <person name="Tsubouchi T."/>
            <person name="Morono Y."/>
            <person name="Uchiyama I."/>
            <person name="Ito T."/>
            <person name="Fujiyama A."/>
            <person name="Inagaki F."/>
            <person name="Takami H."/>
        </authorList>
    </citation>
    <scope>NUCLEOTIDE SEQUENCE</scope>
    <source>
        <strain evidence="3">Expedition CK06-06</strain>
    </source>
</reference>
<dbReference type="GO" id="GO:0016757">
    <property type="term" value="F:glycosyltransferase activity"/>
    <property type="evidence" value="ECO:0007669"/>
    <property type="project" value="InterPro"/>
</dbReference>
<gene>
    <name evidence="3" type="ORF">S01H1_12664</name>
</gene>
<protein>
    <recommendedName>
        <fullName evidence="2">Glycosyl transferase family 1 domain-containing protein</fullName>
    </recommendedName>
</protein>
<accession>X0RLB8</accession>
<dbReference type="InterPro" id="IPR001296">
    <property type="entry name" value="Glyco_trans_1"/>
</dbReference>
<dbReference type="PANTHER" id="PTHR46401">
    <property type="entry name" value="GLYCOSYLTRANSFERASE WBBK-RELATED"/>
    <property type="match status" value="1"/>
</dbReference>
<comment type="caution">
    <text evidence="3">The sequence shown here is derived from an EMBL/GenBank/DDBJ whole genome shotgun (WGS) entry which is preliminary data.</text>
</comment>
<dbReference type="EMBL" id="BARS01006513">
    <property type="protein sequence ID" value="GAF69624.1"/>
    <property type="molecule type" value="Genomic_DNA"/>
</dbReference>
<organism evidence="3">
    <name type="scientific">marine sediment metagenome</name>
    <dbReference type="NCBI Taxonomy" id="412755"/>
    <lineage>
        <taxon>unclassified sequences</taxon>
        <taxon>metagenomes</taxon>
        <taxon>ecological metagenomes</taxon>
    </lineage>
</organism>
<feature type="non-terminal residue" evidence="3">
    <location>
        <position position="1"/>
    </location>
</feature>
<name>X0RLB8_9ZZZZ</name>
<evidence type="ECO:0000259" key="2">
    <source>
        <dbReference type="Pfam" id="PF00534"/>
    </source>
</evidence>
<proteinExistence type="predicted"/>